<organism evidence="3 4">
    <name type="scientific">Nitzschia inconspicua</name>
    <dbReference type="NCBI Taxonomy" id="303405"/>
    <lineage>
        <taxon>Eukaryota</taxon>
        <taxon>Sar</taxon>
        <taxon>Stramenopiles</taxon>
        <taxon>Ochrophyta</taxon>
        <taxon>Bacillariophyta</taxon>
        <taxon>Bacillariophyceae</taxon>
        <taxon>Bacillariophycidae</taxon>
        <taxon>Bacillariales</taxon>
        <taxon>Bacillariaceae</taxon>
        <taxon>Nitzschia</taxon>
    </lineage>
</organism>
<feature type="compositionally biased region" description="Low complexity" evidence="1">
    <location>
        <begin position="154"/>
        <end position="171"/>
    </location>
</feature>
<dbReference type="PANTHER" id="PTHR37563">
    <property type="entry name" value="PHYTANOYL-COA DIOXYGENASE FAMILY PROTEIN (AFU_ORTHOLOGUE AFUA_2G03330)"/>
    <property type="match status" value="1"/>
</dbReference>
<keyword evidence="3" id="KW-0223">Dioxygenase</keyword>
<protein>
    <submittedName>
        <fullName evidence="3">Phytanoyl-CoA dioxygenase family protein</fullName>
    </submittedName>
</protein>
<dbReference type="GO" id="GO:0051213">
    <property type="term" value="F:dioxygenase activity"/>
    <property type="evidence" value="ECO:0007669"/>
    <property type="project" value="UniProtKB-KW"/>
</dbReference>
<evidence type="ECO:0000313" key="4">
    <source>
        <dbReference type="Proteomes" id="UP000693970"/>
    </source>
</evidence>
<feature type="region of interest" description="Disordered" evidence="1">
    <location>
        <begin position="40"/>
        <end position="77"/>
    </location>
</feature>
<reference evidence="3" key="2">
    <citation type="submission" date="2021-04" db="EMBL/GenBank/DDBJ databases">
        <authorList>
            <person name="Podell S."/>
        </authorList>
    </citation>
    <scope>NUCLEOTIDE SEQUENCE</scope>
    <source>
        <strain evidence="3">Hildebrandi</strain>
    </source>
</reference>
<accession>A0A9K3K9F3</accession>
<feature type="compositionally biased region" description="Low complexity" evidence="1">
    <location>
        <begin position="46"/>
        <end position="56"/>
    </location>
</feature>
<dbReference type="InterPro" id="IPR051961">
    <property type="entry name" value="Fungal_Metabolite_Diox"/>
</dbReference>
<evidence type="ECO:0000256" key="2">
    <source>
        <dbReference type="SAM" id="SignalP"/>
    </source>
</evidence>
<proteinExistence type="predicted"/>
<dbReference type="AlphaFoldDB" id="A0A9K3K9F3"/>
<feature type="region of interest" description="Disordered" evidence="1">
    <location>
        <begin position="120"/>
        <end position="171"/>
    </location>
</feature>
<keyword evidence="2" id="KW-0732">Signal</keyword>
<reference evidence="3" key="1">
    <citation type="journal article" date="2021" name="Sci. Rep.">
        <title>Diploid genomic architecture of Nitzschia inconspicua, an elite biomass production diatom.</title>
        <authorList>
            <person name="Oliver A."/>
            <person name="Podell S."/>
            <person name="Pinowska A."/>
            <person name="Traller J.C."/>
            <person name="Smith S.R."/>
            <person name="McClure R."/>
            <person name="Beliaev A."/>
            <person name="Bohutskyi P."/>
            <person name="Hill E.A."/>
            <person name="Rabines A."/>
            <person name="Zheng H."/>
            <person name="Allen L.Z."/>
            <person name="Kuo A."/>
            <person name="Grigoriev I.V."/>
            <person name="Allen A.E."/>
            <person name="Hazlebeck D."/>
            <person name="Allen E.E."/>
        </authorList>
    </citation>
    <scope>NUCLEOTIDE SEQUENCE</scope>
    <source>
        <strain evidence="3">Hildebrandi</strain>
    </source>
</reference>
<feature type="chain" id="PRO_5039939810" evidence="2">
    <location>
        <begin position="18"/>
        <end position="492"/>
    </location>
</feature>
<keyword evidence="3" id="KW-0560">Oxidoreductase</keyword>
<comment type="caution">
    <text evidence="3">The sequence shown here is derived from an EMBL/GenBank/DDBJ whole genome shotgun (WGS) entry which is preliminary data.</text>
</comment>
<evidence type="ECO:0000256" key="1">
    <source>
        <dbReference type="SAM" id="MobiDB-lite"/>
    </source>
</evidence>
<dbReference type="InterPro" id="IPR008775">
    <property type="entry name" value="Phytyl_CoA_dOase-like"/>
</dbReference>
<dbReference type="Proteomes" id="UP000693970">
    <property type="component" value="Unassembled WGS sequence"/>
</dbReference>
<sequence>MMMMMMTFGGGIVSVRCLVLRQTVVSPFRQLPVSPLYSVVSEDHQPQQPLSSQQQQEKQEEEQEQEGQPSSSTSPRLRRFMYMTTEQDIQLRQKGEFEQSLMQTPTPIQALNIAKLQSRKNSAPNGKATGFGGGVTTRTSPSNKKLKKGKATIPTSSTTTTKSMTQPQQPQQQYNHDPAVIQAILQTIQQDGLVRIDNVLSSDAADTLRDYLLELRHRATVAIEEGTVVDSQERFADVLLNQNRCDLKIPLGPKPVHQALLDVLTEPNKDNSQYNPSLVRTVIESVFDSYSTVPNRGKYASLWELNCFMSNAGARRQLVHADNVCLQPIPGLQDDGQEPILLTCFIALQDIDPTMGPTVWMPGTHTIDAHNRFFETGRDTSSTKTDTYSPKNDILQSSKAVLGAPIPKGACVIFDPRVLHCAGANHCADPTHTRALFYMSFKNPKIDNPGCPSTSGYGISTAELTMEQLVTDLTNQQQGRPMKYIPLIASNP</sequence>
<evidence type="ECO:0000313" key="3">
    <source>
        <dbReference type="EMBL" id="KAG7339470.1"/>
    </source>
</evidence>
<name>A0A9K3K9F3_9STRA</name>
<feature type="compositionally biased region" description="Low complexity" evidence="1">
    <location>
        <begin position="66"/>
        <end position="75"/>
    </location>
</feature>
<keyword evidence="4" id="KW-1185">Reference proteome</keyword>
<dbReference type="PANTHER" id="PTHR37563:SF2">
    <property type="entry name" value="PHYTANOYL-COA DIOXYGENASE FAMILY PROTEIN (AFU_ORTHOLOGUE AFUA_2G03330)"/>
    <property type="match status" value="1"/>
</dbReference>
<dbReference type="EMBL" id="JAGRRH010000034">
    <property type="protein sequence ID" value="KAG7339470.1"/>
    <property type="molecule type" value="Genomic_DNA"/>
</dbReference>
<gene>
    <name evidence="3" type="ORF">IV203_024840</name>
</gene>
<dbReference type="Pfam" id="PF05721">
    <property type="entry name" value="PhyH"/>
    <property type="match status" value="1"/>
</dbReference>
<dbReference type="OrthoDB" id="406378at2759"/>
<feature type="signal peptide" evidence="2">
    <location>
        <begin position="1"/>
        <end position="17"/>
    </location>
</feature>